<feature type="compositionally biased region" description="Polar residues" evidence="2">
    <location>
        <begin position="481"/>
        <end position="502"/>
    </location>
</feature>
<evidence type="ECO:0000313" key="4">
    <source>
        <dbReference type="Proteomes" id="UP000383932"/>
    </source>
</evidence>
<feature type="compositionally biased region" description="Acidic residues" evidence="2">
    <location>
        <begin position="308"/>
        <end position="319"/>
    </location>
</feature>
<feature type="compositionally biased region" description="Basic and acidic residues" evidence="2">
    <location>
        <begin position="59"/>
        <end position="74"/>
    </location>
</feature>
<evidence type="ECO:0000256" key="1">
    <source>
        <dbReference type="SAM" id="Coils"/>
    </source>
</evidence>
<sequence>MSRQSTPAKGTCTPPKRLVGPRPLHLGTGSLSLSSTSGIASPPTTAPLPHRMGSVSYSLRDDFRHGDEQGEKPRLARGGSLRDANPGGRRGRHGPSLSIATSIVGMGVEGALERAQREILERKRRSAPALDDQPPPVLTLTEKHKDLLHFIAQKEAKCVELRAQLATHEADLLQLKKKWEKIVAKGNDRQARSSSGAVELVRGIFGLGEPAIPFSSLAPSPQSYSSSSASTPGYVSSPVLATSPYRTAKPPLTTASRAASRGHFSHTPHSSSSSSSTALSSGNTTRLSLSSASSLGGAELLKEKDEPEPAQEVDDDDPDAWGPFETAQTEEPESIVGSALGLSGVESKGKPQYDATPTQNPLWVPNAVGKKLEGLRGTEAFAKSTKRASTLLSDVSSALTTTLNTLAPPPAPSLTKPSGLGTVAPRPGPTVRLTSPQPKILPPSPVAKSSKPTPAPIFTRPVSLLDDDEGAGDGLGAVLQPSPSASAKTKVSDTGSARTTSDAFGDDWNW</sequence>
<dbReference type="OrthoDB" id="3204900at2759"/>
<keyword evidence="1" id="KW-0175">Coiled coil</keyword>
<keyword evidence="4" id="KW-1185">Reference proteome</keyword>
<comment type="caution">
    <text evidence="3">The sequence shown here is derived from an EMBL/GenBank/DDBJ whole genome shotgun (WGS) entry which is preliminary data.</text>
</comment>
<dbReference type="Proteomes" id="UP000383932">
    <property type="component" value="Unassembled WGS sequence"/>
</dbReference>
<organism evidence="3 4">
    <name type="scientific">Ceratobasidium theobromae</name>
    <dbReference type="NCBI Taxonomy" id="1582974"/>
    <lineage>
        <taxon>Eukaryota</taxon>
        <taxon>Fungi</taxon>
        <taxon>Dikarya</taxon>
        <taxon>Basidiomycota</taxon>
        <taxon>Agaricomycotina</taxon>
        <taxon>Agaricomycetes</taxon>
        <taxon>Cantharellales</taxon>
        <taxon>Ceratobasidiaceae</taxon>
        <taxon>Ceratobasidium</taxon>
    </lineage>
</organism>
<dbReference type="EMBL" id="SSOP01000246">
    <property type="protein sequence ID" value="KAB5589628.1"/>
    <property type="molecule type" value="Genomic_DNA"/>
</dbReference>
<feature type="compositionally biased region" description="Low complexity" evidence="2">
    <location>
        <begin position="26"/>
        <end position="38"/>
    </location>
</feature>
<feature type="coiled-coil region" evidence="1">
    <location>
        <begin position="151"/>
        <end position="178"/>
    </location>
</feature>
<dbReference type="AlphaFoldDB" id="A0A5N5QDV7"/>
<feature type="region of interest" description="Disordered" evidence="2">
    <location>
        <begin position="241"/>
        <end position="364"/>
    </location>
</feature>
<accession>A0A5N5QDV7</accession>
<feature type="region of interest" description="Disordered" evidence="2">
    <location>
        <begin position="402"/>
        <end position="510"/>
    </location>
</feature>
<protein>
    <submittedName>
        <fullName evidence="3">Uncharacterized protein</fullName>
    </submittedName>
</protein>
<gene>
    <name evidence="3" type="ORF">CTheo_6923</name>
</gene>
<feature type="compositionally biased region" description="Low complexity" evidence="2">
    <location>
        <begin position="265"/>
        <end position="299"/>
    </location>
</feature>
<name>A0A5N5QDV7_9AGAM</name>
<evidence type="ECO:0000256" key="2">
    <source>
        <dbReference type="SAM" id="MobiDB-lite"/>
    </source>
</evidence>
<feature type="region of interest" description="Disordered" evidence="2">
    <location>
        <begin position="1"/>
        <end position="98"/>
    </location>
</feature>
<reference evidence="3 4" key="1">
    <citation type="journal article" date="2019" name="Fungal Biol. Biotechnol.">
        <title>Draft genome sequence of fastidious pathogen Ceratobasidium theobromae, which causes vascular-streak dieback in Theobroma cacao.</title>
        <authorList>
            <person name="Ali S.S."/>
            <person name="Asman A."/>
            <person name="Shao J."/>
            <person name="Firmansyah A.P."/>
            <person name="Susilo A.W."/>
            <person name="Rosmana A."/>
            <person name="McMahon P."/>
            <person name="Junaid M."/>
            <person name="Guest D."/>
            <person name="Kheng T.Y."/>
            <person name="Meinhardt L.W."/>
            <person name="Bailey B.A."/>
        </authorList>
    </citation>
    <scope>NUCLEOTIDE SEQUENCE [LARGE SCALE GENOMIC DNA]</scope>
    <source>
        <strain evidence="3 4">CT2</strain>
    </source>
</reference>
<proteinExistence type="predicted"/>
<evidence type="ECO:0000313" key="3">
    <source>
        <dbReference type="EMBL" id="KAB5589628.1"/>
    </source>
</evidence>